<dbReference type="InterPro" id="IPR012337">
    <property type="entry name" value="RNaseH-like_sf"/>
</dbReference>
<evidence type="ECO:0000259" key="9">
    <source>
        <dbReference type="PROSITE" id="PS50103"/>
    </source>
</evidence>
<keyword evidence="4" id="KW-0378">Hydrolase</keyword>
<dbReference type="Pfam" id="PF00929">
    <property type="entry name" value="RNase_T"/>
    <property type="match status" value="1"/>
</dbReference>
<dbReference type="InterPro" id="IPR034922">
    <property type="entry name" value="REX1-like_exo"/>
</dbReference>
<evidence type="ECO:0000256" key="4">
    <source>
        <dbReference type="ARBA" id="ARBA00022801"/>
    </source>
</evidence>
<dbReference type="InterPro" id="IPR047021">
    <property type="entry name" value="REXO1/3/4-like"/>
</dbReference>
<evidence type="ECO:0000256" key="8">
    <source>
        <dbReference type="SAM" id="MobiDB-lite"/>
    </source>
</evidence>
<feature type="compositionally biased region" description="Low complexity" evidence="8">
    <location>
        <begin position="141"/>
        <end position="163"/>
    </location>
</feature>
<keyword evidence="11" id="KW-1185">Reference proteome</keyword>
<comment type="similarity">
    <text evidence="2">Belongs to the REXO1/REXO3 family.</text>
</comment>
<feature type="region of interest" description="Disordered" evidence="8">
    <location>
        <begin position="75"/>
        <end position="115"/>
    </location>
</feature>
<dbReference type="InterPro" id="IPR000571">
    <property type="entry name" value="Znf_CCCH"/>
</dbReference>
<dbReference type="AlphaFoldDB" id="A0A8H8QKP6"/>
<sequence>MKSRDAVCCAKQCQIFQLLLVDTQRADSRTMFKSLGLLAKLPCHDHAKGECERSRALCPFSHKPVPAAPAALATVTSTSSSNRATLSGDTPQRTAAATTATSPKRSTPGSSTVVTSNCANGISSASGPPLKKAKNAYAASKLSGSSSSSTSTSTTASKTANGSINKFGSSSNDWSVVGLKPPTITFRDHPSSSTIPLPARQKGIKAFYDAFIAAYEPIIQSTDPIVAACGQQLCRDHALAQEQQHFAKSTKHTYRNSCITLLVGLKKRDSEAMQAAAEAAAIEARTHQGKPDLRERVLRVLTERCTETGTTMQVNEKRKAAQARRSGKLDQARLENTGFVCPVDQLEKYEYTANIPPEWESEAGSKPDATGEVKECERCGKKFTVGGELNEARTERIPQSPKECRYHWGKRRFEKQAGIKGRVNVWTCCNKTVGSSTLGDDSCCFGPHVFKETDGLDLHRREAFITTKQLIESLDEAPTDPLEIVALDCELSYTTAGLTLTRLTLVDEEGEMILDEIVRTRTEIVDYNTRFSGITAEEYEQKAIFTLEEVRKTMARFVDENTILVGHGLENDLRAIRLVHDRVVDTVMLFPHARGFPFRTSLRDLTARFLGKIIQNGTSLGHSSLEDARMSLELVRHKMVNDPTSPFASSKSEDDAEKGDKATGVDVEIDGSKSPQPQTTPTPPTPLRTSLFGASLANESARSIFQK</sequence>
<dbReference type="Proteomes" id="UP000658997">
    <property type="component" value="Unassembled WGS sequence"/>
</dbReference>
<evidence type="ECO:0000313" key="10">
    <source>
        <dbReference type="EMBL" id="SYW75989.1"/>
    </source>
</evidence>
<evidence type="ECO:0000256" key="5">
    <source>
        <dbReference type="ARBA" id="ARBA00022839"/>
    </source>
</evidence>
<dbReference type="CDD" id="cd06145">
    <property type="entry name" value="REX1_like"/>
    <property type="match status" value="1"/>
</dbReference>
<feature type="compositionally biased region" description="Polar residues" evidence="8">
    <location>
        <begin position="102"/>
        <end position="115"/>
    </location>
</feature>
<keyword evidence="6" id="KW-0539">Nucleus</keyword>
<dbReference type="GO" id="GO:0003676">
    <property type="term" value="F:nucleic acid binding"/>
    <property type="evidence" value="ECO:0007669"/>
    <property type="project" value="InterPro"/>
</dbReference>
<feature type="zinc finger region" description="C3H1-type" evidence="7">
    <location>
        <begin position="42"/>
        <end position="65"/>
    </location>
</feature>
<feature type="region of interest" description="Disordered" evidence="8">
    <location>
        <begin position="641"/>
        <end position="691"/>
    </location>
</feature>
<dbReference type="GO" id="GO:0010629">
    <property type="term" value="P:negative regulation of gene expression"/>
    <property type="evidence" value="ECO:0007669"/>
    <property type="project" value="UniProtKB-ARBA"/>
</dbReference>
<dbReference type="SMART" id="SM00479">
    <property type="entry name" value="EXOIII"/>
    <property type="match status" value="1"/>
</dbReference>
<dbReference type="EMBL" id="ULHB01000013">
    <property type="protein sequence ID" value="SYW75989.1"/>
    <property type="molecule type" value="Genomic_DNA"/>
</dbReference>
<proteinExistence type="inferred from homology"/>
<dbReference type="PANTHER" id="PTHR12801">
    <property type="entry name" value="RNA EXONUCLEASE REXO1 / RECO3 FAMILY MEMBER-RELATED"/>
    <property type="match status" value="1"/>
</dbReference>
<comment type="caution">
    <text evidence="10">The sequence shown here is derived from an EMBL/GenBank/DDBJ whole genome shotgun (WGS) entry which is preliminary data.</text>
</comment>
<feature type="domain" description="C3H1-type" evidence="9">
    <location>
        <begin position="42"/>
        <end position="65"/>
    </location>
</feature>
<evidence type="ECO:0000256" key="6">
    <source>
        <dbReference type="ARBA" id="ARBA00023242"/>
    </source>
</evidence>
<evidence type="ECO:0000313" key="11">
    <source>
        <dbReference type="Proteomes" id="UP000658997"/>
    </source>
</evidence>
<keyword evidence="7" id="KW-0863">Zinc-finger</keyword>
<dbReference type="Gene3D" id="3.30.420.10">
    <property type="entry name" value="Ribonuclease H-like superfamily/Ribonuclease H"/>
    <property type="match status" value="1"/>
</dbReference>
<evidence type="ECO:0000256" key="2">
    <source>
        <dbReference type="ARBA" id="ARBA00006357"/>
    </source>
</evidence>
<evidence type="ECO:0000256" key="1">
    <source>
        <dbReference type="ARBA" id="ARBA00004123"/>
    </source>
</evidence>
<reference evidence="10" key="1">
    <citation type="submission" date="2018-08" db="EMBL/GenBank/DDBJ databases">
        <authorList>
            <person name="Guldener U."/>
        </authorList>
    </citation>
    <scope>NUCLEOTIDE SEQUENCE</scope>
    <source>
        <strain evidence="10">UB2</strain>
    </source>
</reference>
<comment type="subcellular location">
    <subcellularLocation>
        <location evidence="1">Nucleus</location>
    </subcellularLocation>
</comment>
<name>A0A8H8QKP6_9BASI</name>
<keyword evidence="5 10" id="KW-0269">Exonuclease</keyword>
<dbReference type="PROSITE" id="PS50103">
    <property type="entry name" value="ZF_C3H1"/>
    <property type="match status" value="1"/>
</dbReference>
<evidence type="ECO:0000256" key="3">
    <source>
        <dbReference type="ARBA" id="ARBA00022722"/>
    </source>
</evidence>
<organism evidence="10 11">
    <name type="scientific">Ustilago bromivora</name>
    <dbReference type="NCBI Taxonomy" id="307758"/>
    <lineage>
        <taxon>Eukaryota</taxon>
        <taxon>Fungi</taxon>
        <taxon>Dikarya</taxon>
        <taxon>Basidiomycota</taxon>
        <taxon>Ustilaginomycotina</taxon>
        <taxon>Ustilaginomycetes</taxon>
        <taxon>Ustilaginales</taxon>
        <taxon>Ustilaginaceae</taxon>
        <taxon>Ustilago</taxon>
    </lineage>
</organism>
<dbReference type="PANTHER" id="PTHR12801:SF115">
    <property type="entry name" value="FI18136P1-RELATED"/>
    <property type="match status" value="1"/>
</dbReference>
<keyword evidence="7" id="KW-0862">Zinc</keyword>
<dbReference type="GO" id="GO:0008270">
    <property type="term" value="F:zinc ion binding"/>
    <property type="evidence" value="ECO:0007669"/>
    <property type="project" value="UniProtKB-KW"/>
</dbReference>
<dbReference type="FunFam" id="3.30.420.10:FF:000031">
    <property type="entry name" value="RNA exonuclease 1"/>
    <property type="match status" value="1"/>
</dbReference>
<dbReference type="GO" id="GO:0005634">
    <property type="term" value="C:nucleus"/>
    <property type="evidence" value="ECO:0007669"/>
    <property type="project" value="UniProtKB-SubCell"/>
</dbReference>
<dbReference type="GO" id="GO:0004527">
    <property type="term" value="F:exonuclease activity"/>
    <property type="evidence" value="ECO:0007669"/>
    <property type="project" value="UniProtKB-KW"/>
</dbReference>
<dbReference type="InterPro" id="IPR013520">
    <property type="entry name" value="Ribonucl_H"/>
</dbReference>
<evidence type="ECO:0000256" key="7">
    <source>
        <dbReference type="PROSITE-ProRule" id="PRU00723"/>
    </source>
</evidence>
<dbReference type="InterPro" id="IPR036397">
    <property type="entry name" value="RNaseH_sf"/>
</dbReference>
<dbReference type="SUPFAM" id="SSF53098">
    <property type="entry name" value="Ribonuclease H-like"/>
    <property type="match status" value="1"/>
</dbReference>
<feature type="region of interest" description="Disordered" evidence="8">
    <location>
        <begin position="141"/>
        <end position="164"/>
    </location>
</feature>
<keyword evidence="7" id="KW-0479">Metal-binding</keyword>
<protein>
    <submittedName>
        <fullName evidence="10">Related to exonuclease GOR</fullName>
    </submittedName>
</protein>
<keyword evidence="3" id="KW-0540">Nuclease</keyword>
<accession>A0A8H8QKP6</accession>
<feature type="compositionally biased region" description="Polar residues" evidence="8">
    <location>
        <begin position="82"/>
        <end position="93"/>
    </location>
</feature>
<gene>
    <name evidence="10" type="ORF">UBRO2_01144</name>
</gene>